<feature type="transmembrane region" description="Helical" evidence="9">
    <location>
        <begin position="307"/>
        <end position="333"/>
    </location>
</feature>
<dbReference type="PROSITE" id="PS50850">
    <property type="entry name" value="MFS"/>
    <property type="match status" value="1"/>
</dbReference>
<dbReference type="SUPFAM" id="SSF103473">
    <property type="entry name" value="MFS general substrate transporter"/>
    <property type="match status" value="1"/>
</dbReference>
<dbReference type="InterPro" id="IPR020846">
    <property type="entry name" value="MFS_dom"/>
</dbReference>
<organism evidence="11 12">
    <name type="scientific">Actinophytocola glycyrrhizae</name>
    <dbReference type="NCBI Taxonomy" id="2044873"/>
    <lineage>
        <taxon>Bacteria</taxon>
        <taxon>Bacillati</taxon>
        <taxon>Actinomycetota</taxon>
        <taxon>Actinomycetes</taxon>
        <taxon>Pseudonocardiales</taxon>
        <taxon>Pseudonocardiaceae</taxon>
    </lineage>
</organism>
<feature type="transmembrane region" description="Helical" evidence="9">
    <location>
        <begin position="141"/>
        <end position="160"/>
    </location>
</feature>
<keyword evidence="12" id="KW-1185">Reference proteome</keyword>
<evidence type="ECO:0000256" key="7">
    <source>
        <dbReference type="ARBA" id="ARBA00038075"/>
    </source>
</evidence>
<comment type="subcellular location">
    <subcellularLocation>
        <location evidence="1">Cell inner membrane</location>
        <topology evidence="1">Multi-pass membrane protein</topology>
    </subcellularLocation>
</comment>
<keyword evidence="4 9" id="KW-0812">Transmembrane</keyword>
<feature type="domain" description="Major facilitator superfamily (MFS) profile" evidence="10">
    <location>
        <begin position="6"/>
        <end position="398"/>
    </location>
</feature>
<keyword evidence="5 9" id="KW-1133">Transmembrane helix</keyword>
<dbReference type="Proteomes" id="UP001595859">
    <property type="component" value="Unassembled WGS sequence"/>
</dbReference>
<evidence type="ECO:0000256" key="1">
    <source>
        <dbReference type="ARBA" id="ARBA00004429"/>
    </source>
</evidence>
<dbReference type="RefSeq" id="WP_378062421.1">
    <property type="nucleotide sequence ID" value="NZ_JBHSIS010000031.1"/>
</dbReference>
<dbReference type="InterPro" id="IPR011701">
    <property type="entry name" value="MFS"/>
</dbReference>
<reference evidence="12" key="1">
    <citation type="journal article" date="2019" name="Int. J. Syst. Evol. Microbiol.">
        <title>The Global Catalogue of Microorganisms (GCM) 10K type strain sequencing project: providing services to taxonomists for standard genome sequencing and annotation.</title>
        <authorList>
            <consortium name="The Broad Institute Genomics Platform"/>
            <consortium name="The Broad Institute Genome Sequencing Center for Infectious Disease"/>
            <person name="Wu L."/>
            <person name="Ma J."/>
        </authorList>
    </citation>
    <scope>NUCLEOTIDE SEQUENCE [LARGE SCALE GENOMIC DNA]</scope>
    <source>
        <strain evidence="12">ZS-22-S1</strain>
    </source>
</reference>
<protein>
    <recommendedName>
        <fullName evidence="8">Multidrug efflux pump Tap</fullName>
    </recommendedName>
</protein>
<feature type="transmembrane region" description="Helical" evidence="9">
    <location>
        <begin position="223"/>
        <end position="245"/>
    </location>
</feature>
<dbReference type="CDD" id="cd06173">
    <property type="entry name" value="MFS_MefA_like"/>
    <property type="match status" value="1"/>
</dbReference>
<evidence type="ECO:0000256" key="4">
    <source>
        <dbReference type="ARBA" id="ARBA00022692"/>
    </source>
</evidence>
<keyword evidence="3" id="KW-1003">Cell membrane</keyword>
<comment type="caution">
    <text evidence="11">The sequence shown here is derived from an EMBL/GenBank/DDBJ whole genome shotgun (WGS) entry which is preliminary data.</text>
</comment>
<feature type="transmembrane region" description="Helical" evidence="9">
    <location>
        <begin position="374"/>
        <end position="393"/>
    </location>
</feature>
<feature type="transmembrane region" description="Helical" evidence="9">
    <location>
        <begin position="257"/>
        <end position="276"/>
    </location>
</feature>
<dbReference type="Gene3D" id="1.20.1250.20">
    <property type="entry name" value="MFS general substrate transporter like domains"/>
    <property type="match status" value="1"/>
</dbReference>
<evidence type="ECO:0000256" key="6">
    <source>
        <dbReference type="ARBA" id="ARBA00023136"/>
    </source>
</evidence>
<evidence type="ECO:0000256" key="8">
    <source>
        <dbReference type="ARBA" id="ARBA00040914"/>
    </source>
</evidence>
<evidence type="ECO:0000259" key="10">
    <source>
        <dbReference type="PROSITE" id="PS50850"/>
    </source>
</evidence>
<feature type="transmembrane region" description="Helical" evidence="9">
    <location>
        <begin position="7"/>
        <end position="32"/>
    </location>
</feature>
<keyword evidence="6 9" id="KW-0472">Membrane</keyword>
<accession>A0ABV9SEV4</accession>
<feature type="transmembrane region" description="Helical" evidence="9">
    <location>
        <begin position="44"/>
        <end position="64"/>
    </location>
</feature>
<proteinExistence type="inferred from homology"/>
<sequence>MGARGRFVALFAADVVSALGTRVSMVAIPWLVLVTTGSATKMGLVAAAEMLPYVLSGVLAAPLADRFGVRRTTIVTDTASALAMAGIAAAPQLGFGSLLVLVAVAGATRGLGDRVKHVMLRPLAEEAGIALIRVTSAYEGFARTAMLLGSAGGGLLIAWAGPLGAIWVDAASFALCALVVAVLVRLPEDAFTRQTPDTREPYLVALRGGFRVLWRDDLLPGMIAMLFVINMFNQAGIAVFVPLWVEEVLHTPEALGLVLGAFAAGAVLGSVVFTAIAPKVPMYRTFMLGALLACAPRLLVLGLTHDVVLVCVVSFLSGLALAAVNPVLGAMLYERVPPELQTRAFGVCTAITFVGIPIGAVLAGLTVSGLGTDTGILVAGVVCVVATGTPWLWSRRRRTVPATTTPPPVAEVGEAR</sequence>
<gene>
    <name evidence="11" type="ORF">ACFPCV_38360</name>
</gene>
<dbReference type="InterPro" id="IPR036259">
    <property type="entry name" value="MFS_trans_sf"/>
</dbReference>
<evidence type="ECO:0000256" key="3">
    <source>
        <dbReference type="ARBA" id="ARBA00022475"/>
    </source>
</evidence>
<dbReference type="PANTHER" id="PTHR23513:SF9">
    <property type="entry name" value="ENTEROBACTIN EXPORTER ENTS"/>
    <property type="match status" value="1"/>
</dbReference>
<feature type="transmembrane region" description="Helical" evidence="9">
    <location>
        <begin position="345"/>
        <end position="368"/>
    </location>
</feature>
<name>A0ABV9SEV4_9PSEU</name>
<dbReference type="EMBL" id="JBHSIS010000031">
    <property type="protein sequence ID" value="MFC4859393.1"/>
    <property type="molecule type" value="Genomic_DNA"/>
</dbReference>
<comment type="similarity">
    <text evidence="7">Belongs to the major facilitator superfamily. Drug:H(+) antiporter-3 (DHA3) (TC 2.A.1.21) family.</text>
</comment>
<evidence type="ECO:0000256" key="5">
    <source>
        <dbReference type="ARBA" id="ARBA00022989"/>
    </source>
</evidence>
<keyword evidence="2" id="KW-0813">Transport</keyword>
<dbReference type="Pfam" id="PF07690">
    <property type="entry name" value="MFS_1"/>
    <property type="match status" value="1"/>
</dbReference>
<evidence type="ECO:0000313" key="12">
    <source>
        <dbReference type="Proteomes" id="UP001595859"/>
    </source>
</evidence>
<evidence type="ECO:0000313" key="11">
    <source>
        <dbReference type="EMBL" id="MFC4859393.1"/>
    </source>
</evidence>
<evidence type="ECO:0000256" key="9">
    <source>
        <dbReference type="SAM" id="Phobius"/>
    </source>
</evidence>
<dbReference type="PANTHER" id="PTHR23513">
    <property type="entry name" value="INTEGRAL MEMBRANE EFFLUX PROTEIN-RELATED"/>
    <property type="match status" value="1"/>
</dbReference>
<evidence type="ECO:0000256" key="2">
    <source>
        <dbReference type="ARBA" id="ARBA00022448"/>
    </source>
</evidence>